<comment type="caution">
    <text evidence="1">The sequence shown here is derived from an EMBL/GenBank/DDBJ whole genome shotgun (WGS) entry which is preliminary data.</text>
</comment>
<dbReference type="GeneID" id="97399358"/>
<evidence type="ECO:0000313" key="2">
    <source>
        <dbReference type="Proteomes" id="UP000010931"/>
    </source>
</evidence>
<dbReference type="Proteomes" id="UP000010931">
    <property type="component" value="Unassembled WGS sequence"/>
</dbReference>
<dbReference type="RefSeq" id="WP_006380809.1">
    <property type="nucleotide sequence ID" value="NZ_AEJB01000475.1"/>
</dbReference>
<reference evidence="1 2" key="1">
    <citation type="journal article" date="2011" name="Plasmid">
        <title>Streptomyces turgidiscabies Car8 contains a modular pathogenicity island that shares virulence genes with other actinobacterial plant pathogens.</title>
        <authorList>
            <person name="Huguet-Tapia J.C."/>
            <person name="Badger J.H."/>
            <person name="Loria R."/>
            <person name="Pettis G.S."/>
        </authorList>
    </citation>
    <scope>NUCLEOTIDE SEQUENCE [LARGE SCALE GENOMIC DNA]</scope>
    <source>
        <strain evidence="1 2">Car8</strain>
    </source>
</reference>
<protein>
    <recommendedName>
        <fullName evidence="3">Transposase IS30-like HTH domain-containing protein</fullName>
    </recommendedName>
</protein>
<name>L7EZK6_STRT8</name>
<proteinExistence type="predicted"/>
<evidence type="ECO:0000313" key="1">
    <source>
        <dbReference type="EMBL" id="ELP64126.1"/>
    </source>
</evidence>
<gene>
    <name evidence="1" type="ORF">STRTUCAR8_05577</name>
</gene>
<dbReference type="EMBL" id="AEJB01000475">
    <property type="protein sequence ID" value="ELP64126.1"/>
    <property type="molecule type" value="Genomic_DNA"/>
</dbReference>
<accession>L7EZK6</accession>
<sequence>MGTAKPVTEAERQRVRELHAEGKGRNEIAKILGRGGRTISDIAQGLGLSFGRAAEVRQATEIRSADLADRRAATAQRLQDVAERELEKLDKPHTYFDWGGKDHDFDTYEAPEPTPADKRALMGVVATALDRSLKLAPAEQDTEGLAAVDAWLKGMMGGS</sequence>
<organism evidence="1 2">
    <name type="scientific">Streptomyces turgidiscabies (strain Car8)</name>
    <dbReference type="NCBI Taxonomy" id="698760"/>
    <lineage>
        <taxon>Bacteria</taxon>
        <taxon>Bacillati</taxon>
        <taxon>Actinomycetota</taxon>
        <taxon>Actinomycetes</taxon>
        <taxon>Kitasatosporales</taxon>
        <taxon>Streptomycetaceae</taxon>
        <taxon>Streptomyces</taxon>
    </lineage>
</organism>
<dbReference type="PATRIC" id="fig|698760.3.peg.6965"/>
<keyword evidence="2" id="KW-1185">Reference proteome</keyword>
<dbReference type="AlphaFoldDB" id="L7EZK6"/>
<evidence type="ECO:0008006" key="3">
    <source>
        <dbReference type="Google" id="ProtNLM"/>
    </source>
</evidence>